<keyword evidence="10" id="KW-1185">Reference proteome</keyword>
<dbReference type="Proteomes" id="UP000242243">
    <property type="component" value="Unassembled WGS sequence"/>
</dbReference>
<dbReference type="SUPFAM" id="SSF46548">
    <property type="entry name" value="alpha-helical ferredoxin"/>
    <property type="match status" value="1"/>
</dbReference>
<comment type="pathway">
    <text evidence="4">Amino-acid biosynthesis.</text>
</comment>
<evidence type="ECO:0000256" key="1">
    <source>
        <dbReference type="ARBA" id="ARBA00022605"/>
    </source>
</evidence>
<evidence type="ECO:0000313" key="9">
    <source>
        <dbReference type="Proteomes" id="UP000242243"/>
    </source>
</evidence>
<dbReference type="GO" id="GO:0016639">
    <property type="term" value="F:oxidoreductase activity, acting on the CH-NH2 group of donors, NAD or NADP as acceptor"/>
    <property type="evidence" value="ECO:0007669"/>
    <property type="project" value="InterPro"/>
</dbReference>
<dbReference type="InterPro" id="IPR036188">
    <property type="entry name" value="FAD/NAD-bd_sf"/>
</dbReference>
<dbReference type="SUPFAM" id="SSF51971">
    <property type="entry name" value="Nucleotide-binding domain"/>
    <property type="match status" value="2"/>
</dbReference>
<dbReference type="GO" id="GO:0051536">
    <property type="term" value="F:iron-sulfur cluster binding"/>
    <property type="evidence" value="ECO:0007669"/>
    <property type="project" value="InterPro"/>
</dbReference>
<dbReference type="Pfam" id="PF07992">
    <property type="entry name" value="Pyr_redox_2"/>
    <property type="match status" value="1"/>
</dbReference>
<dbReference type="AlphaFoldDB" id="A0A1I5NFE0"/>
<dbReference type="OrthoDB" id="9803192at2"/>
<dbReference type="InterPro" id="IPR051394">
    <property type="entry name" value="Glutamate_Synthase"/>
</dbReference>
<dbReference type="NCBIfam" id="TIGR01317">
    <property type="entry name" value="GOGAT_sm_gam"/>
    <property type="match status" value="1"/>
</dbReference>
<evidence type="ECO:0000259" key="6">
    <source>
        <dbReference type="Pfam" id="PF14691"/>
    </source>
</evidence>
<keyword evidence="2" id="KW-0560">Oxidoreductase</keyword>
<dbReference type="STRING" id="306540.SAMN05421839_10920"/>
<evidence type="ECO:0000259" key="5">
    <source>
        <dbReference type="Pfam" id="PF07992"/>
    </source>
</evidence>
<dbReference type="GO" id="GO:0006537">
    <property type="term" value="P:glutamate biosynthetic process"/>
    <property type="evidence" value="ECO:0007669"/>
    <property type="project" value="UniProtKB-KW"/>
</dbReference>
<dbReference type="Pfam" id="PF14691">
    <property type="entry name" value="Fer4_20"/>
    <property type="match status" value="1"/>
</dbReference>
<sequence>MGKPTGFIDYQREEAKERDHLTRLKDWGEYQGRLTDEQLKTEGARCMNCSIPFCHTGIDINNQVSGCPLNNLIPEWNDLVYKERFEEALDRLLMTNNFPEFTGRVCPAPCEGACTVSINDDAVGIKNIERAIIDRGFEEGYITARIPKRRTGKKVAIIGSGPSGLSAADELNQQGHNVTIFEKADRAGGLLMYGIPTMKLEKAIVERRIKLLTEEGIIFKLNTDVGKDVLPEDLKRDFDSVIVCTGAETPRDLNIQGRELTGIHFAMDYLTKQTKSYLDEKDTPLSAAGKNVVVIGGGDTGADCVATAIRQGAKNVRQLAITPAFPNTRAEGNDWPSYPNVFREDYAHKEAKMIFKREVREFLTETHAFIDNGEGHVQALFTRKVEEISTETGVRFEKVDRGDDVIPADLVILAIGFVGPKRPLLERFGVELKNNRIDAEYQDFRTNVKNVFAAGDARRGPSLIVWAIQEGREVAKAVNAYLTSEKIEQYA</sequence>
<reference evidence="7 10" key="2">
    <citation type="submission" date="2019-07" db="EMBL/GenBank/DDBJ databases">
        <title>Whole genome shotgun sequence of Halolactibacillus halophilus NBRC 100868.</title>
        <authorList>
            <person name="Hosoyama A."/>
            <person name="Uohara A."/>
            <person name="Ohji S."/>
            <person name="Ichikawa N."/>
        </authorList>
    </citation>
    <scope>NUCLEOTIDE SEQUENCE [LARGE SCALE GENOMIC DNA]</scope>
    <source>
        <strain evidence="7 10">NBRC 100868</strain>
    </source>
</reference>
<evidence type="ECO:0000256" key="2">
    <source>
        <dbReference type="ARBA" id="ARBA00023002"/>
    </source>
</evidence>
<accession>A0A1I5NFE0</accession>
<organism evidence="8 9">
    <name type="scientific">Halolactibacillus halophilus</name>
    <dbReference type="NCBI Taxonomy" id="306540"/>
    <lineage>
        <taxon>Bacteria</taxon>
        <taxon>Bacillati</taxon>
        <taxon>Bacillota</taxon>
        <taxon>Bacilli</taxon>
        <taxon>Bacillales</taxon>
        <taxon>Bacillaceae</taxon>
        <taxon>Halolactibacillus</taxon>
    </lineage>
</organism>
<keyword evidence="3" id="KW-0314">Glutamate biosynthesis</keyword>
<evidence type="ECO:0000313" key="8">
    <source>
        <dbReference type="EMBL" id="SFP20518.1"/>
    </source>
</evidence>
<dbReference type="PANTHER" id="PTHR43100:SF1">
    <property type="entry name" value="GLUTAMATE SYNTHASE [NADPH] SMALL CHAIN"/>
    <property type="match status" value="1"/>
</dbReference>
<evidence type="ECO:0000256" key="3">
    <source>
        <dbReference type="ARBA" id="ARBA00023164"/>
    </source>
</evidence>
<dbReference type="PANTHER" id="PTHR43100">
    <property type="entry name" value="GLUTAMATE SYNTHASE [NADPH] SMALL CHAIN"/>
    <property type="match status" value="1"/>
</dbReference>
<dbReference type="Gene3D" id="3.50.50.60">
    <property type="entry name" value="FAD/NAD(P)-binding domain"/>
    <property type="match status" value="2"/>
</dbReference>
<dbReference type="InterPro" id="IPR023753">
    <property type="entry name" value="FAD/NAD-binding_dom"/>
</dbReference>
<reference evidence="8 9" key="1">
    <citation type="submission" date="2016-10" db="EMBL/GenBank/DDBJ databases">
        <authorList>
            <person name="de Groot N.N."/>
        </authorList>
    </citation>
    <scope>NUCLEOTIDE SEQUENCE [LARGE SCALE GENOMIC DNA]</scope>
    <source>
        <strain evidence="8 9">DSM 17073</strain>
    </source>
</reference>
<gene>
    <name evidence="7" type="primary">gltB</name>
    <name evidence="7" type="ORF">HHA03_08390</name>
    <name evidence="8" type="ORF">SAMN05421839_10920</name>
</gene>
<dbReference type="Gene3D" id="1.10.1060.10">
    <property type="entry name" value="Alpha-helical ferredoxin"/>
    <property type="match status" value="1"/>
</dbReference>
<feature type="domain" description="Dihydroprymidine dehydrogenase" evidence="6">
    <location>
        <begin position="24"/>
        <end position="139"/>
    </location>
</feature>
<dbReference type="InterPro" id="IPR006005">
    <property type="entry name" value="Glut_synth_ssu1"/>
</dbReference>
<protein>
    <submittedName>
        <fullName evidence="8">Glutamate synthase (NADPH/NADH) small chain</fullName>
    </submittedName>
    <submittedName>
        <fullName evidence="7">Glutamate synthase [NADPH] small chain</fullName>
    </submittedName>
</protein>
<feature type="domain" description="FAD/NAD(P)-binding" evidence="5">
    <location>
        <begin position="153"/>
        <end position="471"/>
    </location>
</feature>
<dbReference type="EMBL" id="BJWI01000008">
    <property type="protein sequence ID" value="GEM01307.1"/>
    <property type="molecule type" value="Genomic_DNA"/>
</dbReference>
<dbReference type="InterPro" id="IPR028261">
    <property type="entry name" value="DPD_II"/>
</dbReference>
<dbReference type="PRINTS" id="PR00419">
    <property type="entry name" value="ADXRDTASE"/>
</dbReference>
<dbReference type="EMBL" id="FOXC01000009">
    <property type="protein sequence ID" value="SFP20518.1"/>
    <property type="molecule type" value="Genomic_DNA"/>
</dbReference>
<dbReference type="RefSeq" id="WP_089830994.1">
    <property type="nucleotide sequence ID" value="NZ_BJWI01000008.1"/>
</dbReference>
<dbReference type="Proteomes" id="UP000321547">
    <property type="component" value="Unassembled WGS sequence"/>
</dbReference>
<name>A0A1I5NFE0_9BACI</name>
<dbReference type="InterPro" id="IPR009051">
    <property type="entry name" value="Helical_ferredxn"/>
</dbReference>
<evidence type="ECO:0000313" key="7">
    <source>
        <dbReference type="EMBL" id="GEM01307.1"/>
    </source>
</evidence>
<evidence type="ECO:0000313" key="10">
    <source>
        <dbReference type="Proteomes" id="UP000321547"/>
    </source>
</evidence>
<proteinExistence type="predicted"/>
<keyword evidence="1" id="KW-0028">Amino-acid biosynthesis</keyword>
<evidence type="ECO:0000256" key="4">
    <source>
        <dbReference type="ARBA" id="ARBA00029440"/>
    </source>
</evidence>